<gene>
    <name evidence="4" type="ORF">FHS42_000161</name>
</gene>
<dbReference type="Gene3D" id="3.40.50.150">
    <property type="entry name" value="Vaccinia Virus protein VP39"/>
    <property type="match status" value="1"/>
</dbReference>
<dbReference type="InterPro" id="IPR041698">
    <property type="entry name" value="Methyltransf_25"/>
</dbReference>
<dbReference type="Proteomes" id="UP000588098">
    <property type="component" value="Unassembled WGS sequence"/>
</dbReference>
<dbReference type="GO" id="GO:0017000">
    <property type="term" value="P:antibiotic biosynthetic process"/>
    <property type="evidence" value="ECO:0007669"/>
    <property type="project" value="UniProtKB-ARBA"/>
</dbReference>
<feature type="domain" description="Methyltransferase" evidence="3">
    <location>
        <begin position="53"/>
        <end position="143"/>
    </location>
</feature>
<dbReference type="AlphaFoldDB" id="A0A7W9Q3W1"/>
<comment type="caution">
    <text evidence="4">The sequence shown here is derived from an EMBL/GenBank/DDBJ whole genome shotgun (WGS) entry which is preliminary data.</text>
</comment>
<evidence type="ECO:0000256" key="1">
    <source>
        <dbReference type="ARBA" id="ARBA00022603"/>
    </source>
</evidence>
<evidence type="ECO:0000259" key="3">
    <source>
        <dbReference type="Pfam" id="PF13649"/>
    </source>
</evidence>
<sequence>MAEPSYLRDVRASYDTVAVDYAEFVRPVFEDDVVGRAMLVAFARLVRATGGPVADVGCGPGHVTAFLHSLGLAAFGVELSPGMVAVARRDHPELTFDVGTMTDLALLDGVLGGIVAWYSVIHSPPEVLPRVFEEFYRVLAPGGHLLLGFHVGDERRRKENGYGHEMSLDLYRLPPDRLAELATRAGLTVDARLVEEPKTARAPFGCLLVRKPAAARVQG</sequence>
<proteinExistence type="predicted"/>
<dbReference type="Pfam" id="PF13649">
    <property type="entry name" value="Methyltransf_25"/>
    <property type="match status" value="1"/>
</dbReference>
<dbReference type="EMBL" id="JACHJL010000001">
    <property type="protein sequence ID" value="MBB5933143.1"/>
    <property type="molecule type" value="Genomic_DNA"/>
</dbReference>
<keyword evidence="2 4" id="KW-0808">Transferase</keyword>
<dbReference type="CDD" id="cd02440">
    <property type="entry name" value="AdoMet_MTases"/>
    <property type="match status" value="1"/>
</dbReference>
<evidence type="ECO:0000313" key="5">
    <source>
        <dbReference type="Proteomes" id="UP000588098"/>
    </source>
</evidence>
<keyword evidence="1 4" id="KW-0489">Methyltransferase</keyword>
<dbReference type="InterPro" id="IPR029063">
    <property type="entry name" value="SAM-dependent_MTases_sf"/>
</dbReference>
<organism evidence="4 5">
    <name type="scientific">Streptomyces zagrosensis</name>
    <dbReference type="NCBI Taxonomy" id="1042984"/>
    <lineage>
        <taxon>Bacteria</taxon>
        <taxon>Bacillati</taxon>
        <taxon>Actinomycetota</taxon>
        <taxon>Actinomycetes</taxon>
        <taxon>Kitasatosporales</taxon>
        <taxon>Streptomycetaceae</taxon>
        <taxon>Streptomyces</taxon>
    </lineage>
</organism>
<dbReference type="GO" id="GO:0032259">
    <property type="term" value="P:methylation"/>
    <property type="evidence" value="ECO:0007669"/>
    <property type="project" value="UniProtKB-KW"/>
</dbReference>
<dbReference type="PANTHER" id="PTHR43861">
    <property type="entry name" value="TRANS-ACONITATE 2-METHYLTRANSFERASE-RELATED"/>
    <property type="match status" value="1"/>
</dbReference>
<protein>
    <submittedName>
        <fullName evidence="4">SAM-dependent methyltransferase</fullName>
    </submittedName>
</protein>
<evidence type="ECO:0000256" key="2">
    <source>
        <dbReference type="ARBA" id="ARBA00022679"/>
    </source>
</evidence>
<dbReference type="SUPFAM" id="SSF53335">
    <property type="entry name" value="S-adenosyl-L-methionine-dependent methyltransferases"/>
    <property type="match status" value="1"/>
</dbReference>
<reference evidence="4 5" key="1">
    <citation type="submission" date="2020-08" db="EMBL/GenBank/DDBJ databases">
        <title>Genomic Encyclopedia of Type Strains, Phase III (KMG-III): the genomes of soil and plant-associated and newly described type strains.</title>
        <authorList>
            <person name="Whitman W."/>
        </authorList>
    </citation>
    <scope>NUCLEOTIDE SEQUENCE [LARGE SCALE GENOMIC DNA]</scope>
    <source>
        <strain evidence="4 5">CECT 8305</strain>
    </source>
</reference>
<keyword evidence="5" id="KW-1185">Reference proteome</keyword>
<name>A0A7W9Q3W1_9ACTN</name>
<dbReference type="PANTHER" id="PTHR43861:SF1">
    <property type="entry name" value="TRANS-ACONITATE 2-METHYLTRANSFERASE"/>
    <property type="match status" value="1"/>
</dbReference>
<accession>A0A7W9Q3W1</accession>
<dbReference type="RefSeq" id="WP_184568518.1">
    <property type="nucleotide sequence ID" value="NZ_JACHJL010000001.1"/>
</dbReference>
<dbReference type="GO" id="GO:0008168">
    <property type="term" value="F:methyltransferase activity"/>
    <property type="evidence" value="ECO:0007669"/>
    <property type="project" value="UniProtKB-KW"/>
</dbReference>
<evidence type="ECO:0000313" key="4">
    <source>
        <dbReference type="EMBL" id="MBB5933143.1"/>
    </source>
</evidence>